<dbReference type="Pfam" id="PF13200">
    <property type="entry name" value="DUF4015"/>
    <property type="match status" value="1"/>
</dbReference>
<dbReference type="SUPFAM" id="SSF51445">
    <property type="entry name" value="(Trans)glycosidases"/>
    <property type="match status" value="1"/>
</dbReference>
<keyword evidence="1" id="KW-0472">Membrane</keyword>
<comment type="caution">
    <text evidence="3">The sequence shown here is derived from an EMBL/GenBank/DDBJ whole genome shotgun (WGS) entry which is preliminary data.</text>
</comment>
<dbReference type="AlphaFoldDB" id="A0A2M8KX27"/>
<feature type="domain" description="DUF4015" evidence="2">
    <location>
        <begin position="78"/>
        <end position="388"/>
    </location>
</feature>
<dbReference type="InterPro" id="IPR025275">
    <property type="entry name" value="DUF4015"/>
</dbReference>
<accession>A0A2M8KX27</accession>
<dbReference type="Proteomes" id="UP000229098">
    <property type="component" value="Unassembled WGS sequence"/>
</dbReference>
<protein>
    <submittedName>
        <fullName evidence="3">GTP-binding protein</fullName>
    </submittedName>
</protein>
<reference evidence="4" key="1">
    <citation type="submission" date="2017-09" db="EMBL/GenBank/DDBJ databases">
        <title>Depth-based differentiation of microbial function through sediment-hosted aquifers and enrichment of novel symbionts in the deep terrestrial subsurface.</title>
        <authorList>
            <person name="Probst A.J."/>
            <person name="Ladd B."/>
            <person name="Jarett J.K."/>
            <person name="Geller-Mcgrath D.E."/>
            <person name="Sieber C.M.K."/>
            <person name="Emerson J.B."/>
            <person name="Anantharaman K."/>
            <person name="Thomas B.C."/>
            <person name="Malmstrom R."/>
            <person name="Stieglmeier M."/>
            <person name="Klingl A."/>
            <person name="Woyke T."/>
            <person name="Ryan C.M."/>
            <person name="Banfield J.F."/>
        </authorList>
    </citation>
    <scope>NUCLEOTIDE SEQUENCE [LARGE SCALE GENOMIC DNA]</scope>
</reference>
<keyword evidence="1" id="KW-0812">Transmembrane</keyword>
<keyword evidence="1" id="KW-1133">Transmembrane helix</keyword>
<evidence type="ECO:0000259" key="2">
    <source>
        <dbReference type="Pfam" id="PF13200"/>
    </source>
</evidence>
<feature type="transmembrane region" description="Helical" evidence="1">
    <location>
        <begin position="7"/>
        <end position="27"/>
    </location>
</feature>
<organism evidence="3 4">
    <name type="scientific">Candidatus Ryanbacteria bacterium CG10_big_fil_rev_8_21_14_0_10_43_42</name>
    <dbReference type="NCBI Taxonomy" id="1974864"/>
    <lineage>
        <taxon>Bacteria</taxon>
        <taxon>Candidatus Ryaniibacteriota</taxon>
    </lineage>
</organism>
<evidence type="ECO:0000256" key="1">
    <source>
        <dbReference type="SAM" id="Phobius"/>
    </source>
</evidence>
<name>A0A2M8KX27_9BACT</name>
<dbReference type="EMBL" id="PFEF01000006">
    <property type="protein sequence ID" value="PJE64442.1"/>
    <property type="molecule type" value="Genomic_DNA"/>
</dbReference>
<evidence type="ECO:0000313" key="3">
    <source>
        <dbReference type="EMBL" id="PJE64442.1"/>
    </source>
</evidence>
<evidence type="ECO:0000313" key="4">
    <source>
        <dbReference type="Proteomes" id="UP000229098"/>
    </source>
</evidence>
<proteinExistence type="predicted"/>
<dbReference type="InterPro" id="IPR017853">
    <property type="entry name" value="GH"/>
</dbReference>
<gene>
    <name evidence="3" type="ORF">COU90_03270</name>
</gene>
<sequence length="394" mass="44641">MIGKPLHYVFFLTVIPGIGAFMAFSFWNNIDAVPASTYYAKEVADPLTAQLSVSEQKDSLPPKPPPPKHLHTPVPLKGVYMTSWVAGTPSFRDTLITFMRTSEINAVVIDVKDYSGQISFDTDDDLINELGSEDIRVPDMKNLIDRLHAEGVYVIARISVFQDPIFSAAYPHLAVQTKAGEIWKDRKGLSWVDPASTEMWNYIARVAEATEQVGFDELNFDYIRFPSDGNMQDISFPVWDEVTPRSDILETFFAYMDKRLEHLGIPISLDIFGMTTVNYDDLNIGQVLEKAAPHADYISPMVYPSHYPTGFQGLVNPADHPYAVINDAMAQASHRLRLIGEDPKKLRPWLQDFDLGAIYTEDMILQQKQAVYDAGLDSWIFWDPRNIYTKEAFR</sequence>